<dbReference type="PANTHER" id="PTHR43668:SF2">
    <property type="entry name" value="ALLANTOINASE"/>
    <property type="match status" value="1"/>
</dbReference>
<name>A0A0K8MGK2_9LACO</name>
<dbReference type="GO" id="GO:0044205">
    <property type="term" value="P:'de novo' UMP biosynthetic process"/>
    <property type="evidence" value="ECO:0007669"/>
    <property type="project" value="UniProtKB-UniRule"/>
</dbReference>
<dbReference type="GO" id="GO:0006145">
    <property type="term" value="P:purine nucleobase catabolic process"/>
    <property type="evidence" value="ECO:0007669"/>
    <property type="project" value="TreeGrafter"/>
</dbReference>
<dbReference type="GO" id="GO:0005737">
    <property type="term" value="C:cytoplasm"/>
    <property type="evidence" value="ECO:0007669"/>
    <property type="project" value="TreeGrafter"/>
</dbReference>
<keyword evidence="3 7" id="KW-0479">Metal-binding</keyword>
<evidence type="ECO:0000259" key="8">
    <source>
        <dbReference type="Pfam" id="PF12890"/>
    </source>
</evidence>
<feature type="binding site" evidence="7">
    <location>
        <position position="88"/>
    </location>
    <ligand>
        <name>substrate</name>
    </ligand>
</feature>
<comment type="cofactor">
    <cofactor evidence="7">
        <name>Zn(2+)</name>
        <dbReference type="ChEBI" id="CHEBI:29105"/>
    </cofactor>
    <text evidence="7">Binds 2 Zn(2+) ions per subunit.</text>
</comment>
<dbReference type="PROSITE" id="PS00483">
    <property type="entry name" value="DIHYDROOROTASE_2"/>
    <property type="match status" value="1"/>
</dbReference>
<dbReference type="InterPro" id="IPR011059">
    <property type="entry name" value="Metal-dep_hydrolase_composite"/>
</dbReference>
<protein>
    <recommendedName>
        <fullName evidence="7">Dihydroorotase</fullName>
        <shortName evidence="7">DHOase</shortName>
        <ecNumber evidence="7">3.5.2.3</ecNumber>
    </recommendedName>
</protein>
<dbReference type="STRING" id="157463.GCA_001047075_00586"/>
<dbReference type="SUPFAM" id="SSF51338">
    <property type="entry name" value="Composite domain of metallo-dependent hydrolases"/>
    <property type="match status" value="1"/>
</dbReference>
<evidence type="ECO:0000313" key="9">
    <source>
        <dbReference type="EMBL" id="GAO99665.1"/>
    </source>
</evidence>
<dbReference type="SUPFAM" id="SSF51556">
    <property type="entry name" value="Metallo-dependent hydrolases"/>
    <property type="match status" value="1"/>
</dbReference>
<dbReference type="GO" id="GO:0004038">
    <property type="term" value="F:allantoinase activity"/>
    <property type="evidence" value="ECO:0007669"/>
    <property type="project" value="TreeGrafter"/>
</dbReference>
<dbReference type="InterPro" id="IPR032466">
    <property type="entry name" value="Metal_Hydrolase"/>
</dbReference>
<dbReference type="Gene3D" id="3.20.20.140">
    <property type="entry name" value="Metal-dependent hydrolases"/>
    <property type="match status" value="1"/>
</dbReference>
<keyword evidence="4 7" id="KW-0378">Hydrolase</keyword>
<dbReference type="EC" id="3.5.2.3" evidence="7"/>
<dbReference type="Gene3D" id="2.30.40.10">
    <property type="entry name" value="Urease, subunit C, domain 1"/>
    <property type="match status" value="1"/>
</dbReference>
<dbReference type="NCBIfam" id="TIGR00857">
    <property type="entry name" value="pyrC_multi"/>
    <property type="match status" value="1"/>
</dbReference>
<comment type="function">
    <text evidence="1 7">Catalyzes the reversible cyclization of carbamoyl aspartate to dihydroorotate.</text>
</comment>
<evidence type="ECO:0000256" key="2">
    <source>
        <dbReference type="ARBA" id="ARBA00010286"/>
    </source>
</evidence>
<dbReference type="RefSeq" id="WP_061993069.1">
    <property type="nucleotide sequence ID" value="NZ_DF968000.1"/>
</dbReference>
<feature type="binding site" evidence="7">
    <location>
        <position position="299"/>
    </location>
    <ligand>
        <name>Zn(2+)</name>
        <dbReference type="ChEBI" id="CHEBI:29105"/>
        <label>1</label>
    </ligand>
</feature>
<feature type="active site" evidence="7">
    <location>
        <position position="299"/>
    </location>
</feature>
<evidence type="ECO:0000256" key="1">
    <source>
        <dbReference type="ARBA" id="ARBA00002368"/>
    </source>
</evidence>
<feature type="binding site" evidence="7">
    <location>
        <begin position="317"/>
        <end position="318"/>
    </location>
    <ligand>
        <name>substrate</name>
    </ligand>
</feature>
<accession>A0A0K8MGK2</accession>
<dbReference type="EMBL" id="DF968000">
    <property type="protein sequence ID" value="GAO99665.1"/>
    <property type="molecule type" value="Genomic_DNA"/>
</dbReference>
<gene>
    <name evidence="7 9" type="primary">pyrC</name>
    <name evidence="9" type="ORF">FFIC_231520</name>
</gene>
<dbReference type="Proteomes" id="UP000253891">
    <property type="component" value="Unassembled WGS sequence"/>
</dbReference>
<feature type="binding site" evidence="7">
    <location>
        <begin position="56"/>
        <end position="58"/>
    </location>
    <ligand>
        <name>substrate</name>
    </ligand>
</feature>
<dbReference type="AlphaFoldDB" id="A0A0K8MGK2"/>
<dbReference type="GO" id="GO:0008270">
    <property type="term" value="F:zinc ion binding"/>
    <property type="evidence" value="ECO:0007669"/>
    <property type="project" value="UniProtKB-UniRule"/>
</dbReference>
<dbReference type="OrthoDB" id="9765462at2"/>
<feature type="binding site" evidence="7">
    <location>
        <position position="272"/>
    </location>
    <ligand>
        <name>substrate</name>
    </ligand>
</feature>
<feature type="binding site" evidence="7">
    <location>
        <position position="54"/>
    </location>
    <ligand>
        <name>Zn(2+)</name>
        <dbReference type="ChEBI" id="CHEBI:29105"/>
        <label>1</label>
    </ligand>
</feature>
<dbReference type="PANTHER" id="PTHR43668">
    <property type="entry name" value="ALLANTOINASE"/>
    <property type="match status" value="1"/>
</dbReference>
<keyword evidence="6 7" id="KW-0665">Pyrimidine biosynthesis</keyword>
<dbReference type="InterPro" id="IPR004722">
    <property type="entry name" value="DHOase"/>
</dbReference>
<proteinExistence type="inferred from homology"/>
<dbReference type="HAMAP" id="MF_00220_B">
    <property type="entry name" value="PyrC_classI_B"/>
    <property type="match status" value="1"/>
</dbReference>
<dbReference type="InterPro" id="IPR050138">
    <property type="entry name" value="DHOase/Allantoinase_Hydrolase"/>
</dbReference>
<dbReference type="GO" id="GO:0004151">
    <property type="term" value="F:dihydroorotase activity"/>
    <property type="evidence" value="ECO:0007669"/>
    <property type="project" value="UniProtKB-UniRule"/>
</dbReference>
<dbReference type="Pfam" id="PF12890">
    <property type="entry name" value="DHOase"/>
    <property type="match status" value="1"/>
</dbReference>
<dbReference type="InterPro" id="IPR024403">
    <property type="entry name" value="DHOase_cat"/>
</dbReference>
<feature type="binding site" evidence="7">
    <location>
        <position position="226"/>
    </location>
    <ligand>
        <name>Zn(2+)</name>
        <dbReference type="ChEBI" id="CHEBI:29105"/>
        <label>2</label>
    </ligand>
</feature>
<comment type="similarity">
    <text evidence="2 7">Belongs to the metallo-dependent hydrolases superfamily. DHOase family. Class I DHOase subfamily.</text>
</comment>
<evidence type="ECO:0000256" key="4">
    <source>
        <dbReference type="ARBA" id="ARBA00022801"/>
    </source>
</evidence>
<evidence type="ECO:0000256" key="7">
    <source>
        <dbReference type="HAMAP-Rule" id="MF_00220"/>
    </source>
</evidence>
<feature type="binding site" evidence="7">
    <location>
        <position position="173"/>
    </location>
    <ligand>
        <name>Zn(2+)</name>
        <dbReference type="ChEBI" id="CHEBI:29105"/>
        <label>2</label>
    </ligand>
</feature>
<organism evidence="9 10">
    <name type="scientific">Fructobacillus ficulneus</name>
    <dbReference type="NCBI Taxonomy" id="157463"/>
    <lineage>
        <taxon>Bacteria</taxon>
        <taxon>Bacillati</taxon>
        <taxon>Bacillota</taxon>
        <taxon>Bacilli</taxon>
        <taxon>Lactobacillales</taxon>
        <taxon>Lactobacillaceae</taxon>
        <taxon>Fructobacillus</taxon>
    </lineage>
</organism>
<evidence type="ECO:0000313" key="10">
    <source>
        <dbReference type="Proteomes" id="UP000253891"/>
    </source>
</evidence>
<feature type="binding site" evidence="7">
    <location>
        <position position="303"/>
    </location>
    <ligand>
        <name>substrate</name>
    </ligand>
</feature>
<dbReference type="UniPathway" id="UPA00070">
    <property type="reaction ID" value="UER00117"/>
</dbReference>
<sequence>MKTLIKHVVIDNQCQDILIIDGKIAKVARGIETPVDDLINAHGATAMPGLIDVHVHFREPGLTYKETIATGSAAAARGGFTTVLAMPNVKPVVDTAEKMKSQVALNAENGLVKVLQYGALSEDLVGVGPADLQAMASAGAAAFSNDGHGVQDAQTMLSAMQAAKAADRVISAHLEDDTLIQGGVMNAGPSADKLGLPGMTGLSESTQLARDLVMAQATGVRYHVAHISTKESVAQVRLAKQMGLNVTAEVSPHHLFLDDSMIITDDPMFKMNPPLRSKEDRQALIGGLLDGTIDMIATDHAPHSPEEKSGSMHDCSFGIVGLETAFPLAYTRFVKSGLVDLETLLTWMVKNPKEAFDLDQAGLLAVGDAADITLVDLVHPYEINPKDFASKGENTPFAGEEVYGKVLKTFVDGQVVYQAKKE</sequence>
<comment type="catalytic activity">
    <reaction evidence="7">
        <text>(S)-dihydroorotate + H2O = N-carbamoyl-L-aspartate + H(+)</text>
        <dbReference type="Rhea" id="RHEA:24296"/>
        <dbReference type="ChEBI" id="CHEBI:15377"/>
        <dbReference type="ChEBI" id="CHEBI:15378"/>
        <dbReference type="ChEBI" id="CHEBI:30864"/>
        <dbReference type="ChEBI" id="CHEBI:32814"/>
        <dbReference type="EC" id="3.5.2.3"/>
    </reaction>
</comment>
<dbReference type="InterPro" id="IPR002195">
    <property type="entry name" value="Dihydroorotase_CS"/>
</dbReference>
<feature type="domain" description="Dihydroorotase catalytic" evidence="8">
    <location>
        <begin position="47"/>
        <end position="232"/>
    </location>
</feature>
<reference evidence="9 10" key="1">
    <citation type="journal article" date="2015" name="BMC Genomics">
        <title>Comparative genomics of Fructobacillus spp. and Leuconostoc spp. reveals niche-specific evolution of Fructobacillus spp.</title>
        <authorList>
            <person name="Endo A."/>
            <person name="Tanizawa Y."/>
            <person name="Tanaka N."/>
            <person name="Maeno S."/>
            <person name="Kumar H."/>
            <person name="Shiwa Y."/>
            <person name="Okada S."/>
            <person name="Yoshikawa H."/>
            <person name="Dicks L."/>
            <person name="Nakagawa J."/>
            <person name="Arita M."/>
        </authorList>
    </citation>
    <scope>NUCLEOTIDE SEQUENCE [LARGE SCALE GENOMIC DNA]</scope>
    <source>
        <strain evidence="9 10">JCM 12225</strain>
    </source>
</reference>
<comment type="pathway">
    <text evidence="7">Pyrimidine metabolism; UMP biosynthesis via de novo pathway; (S)-dihydroorotate from bicarbonate: step 3/3.</text>
</comment>
<feature type="binding site" evidence="7">
    <location>
        <position position="146"/>
    </location>
    <ligand>
        <name>Zn(2+)</name>
        <dbReference type="ChEBI" id="CHEBI:29105"/>
        <label>2</label>
    </ligand>
</feature>
<evidence type="ECO:0000256" key="3">
    <source>
        <dbReference type="ARBA" id="ARBA00022723"/>
    </source>
</evidence>
<feature type="binding site" evidence="7">
    <location>
        <position position="146"/>
    </location>
    <ligand>
        <name>Zn(2+)</name>
        <dbReference type="ChEBI" id="CHEBI:29105"/>
        <label>1</label>
    </ligand>
</feature>
<keyword evidence="5 7" id="KW-0862">Zinc</keyword>
<dbReference type="PROSITE" id="PS00482">
    <property type="entry name" value="DIHYDROOROTASE_1"/>
    <property type="match status" value="1"/>
</dbReference>
<keyword evidence="10" id="KW-1185">Reference proteome</keyword>
<feature type="binding site" evidence="7">
    <location>
        <position position="56"/>
    </location>
    <ligand>
        <name>Zn(2+)</name>
        <dbReference type="ChEBI" id="CHEBI:29105"/>
        <label>1</label>
    </ligand>
</feature>
<evidence type="ECO:0000256" key="6">
    <source>
        <dbReference type="ARBA" id="ARBA00022975"/>
    </source>
</evidence>
<evidence type="ECO:0000256" key="5">
    <source>
        <dbReference type="ARBA" id="ARBA00022833"/>
    </source>
</evidence>
<dbReference type="CDD" id="cd01317">
    <property type="entry name" value="DHOase_IIa"/>
    <property type="match status" value="1"/>
</dbReference>